<keyword evidence="3" id="KW-1185">Reference proteome</keyword>
<dbReference type="Gramene" id="OB12G13890.1">
    <property type="protein sequence ID" value="OB12G13890.1"/>
    <property type="gene ID" value="OB12G13890"/>
</dbReference>
<evidence type="ECO:0000256" key="1">
    <source>
        <dbReference type="SAM" id="MobiDB-lite"/>
    </source>
</evidence>
<accession>J3NBN1</accession>
<dbReference type="Proteomes" id="UP000006038">
    <property type="component" value="Chromosome 12"/>
</dbReference>
<evidence type="ECO:0000313" key="3">
    <source>
        <dbReference type="Proteomes" id="UP000006038"/>
    </source>
</evidence>
<feature type="region of interest" description="Disordered" evidence="1">
    <location>
        <begin position="80"/>
        <end position="113"/>
    </location>
</feature>
<evidence type="ECO:0000313" key="2">
    <source>
        <dbReference type="EnsemblPlants" id="OB12G13890.1"/>
    </source>
</evidence>
<proteinExistence type="predicted"/>
<dbReference type="EnsemblPlants" id="OB12G13890.1">
    <property type="protein sequence ID" value="OB12G13890.1"/>
    <property type="gene ID" value="OB12G13890"/>
</dbReference>
<organism evidence="2">
    <name type="scientific">Oryza brachyantha</name>
    <name type="common">malo sina</name>
    <dbReference type="NCBI Taxonomy" id="4533"/>
    <lineage>
        <taxon>Eukaryota</taxon>
        <taxon>Viridiplantae</taxon>
        <taxon>Streptophyta</taxon>
        <taxon>Embryophyta</taxon>
        <taxon>Tracheophyta</taxon>
        <taxon>Spermatophyta</taxon>
        <taxon>Magnoliopsida</taxon>
        <taxon>Liliopsida</taxon>
        <taxon>Poales</taxon>
        <taxon>Poaceae</taxon>
        <taxon>BOP clade</taxon>
        <taxon>Oryzoideae</taxon>
        <taxon>Oryzeae</taxon>
        <taxon>Oryzinae</taxon>
        <taxon>Oryza</taxon>
    </lineage>
</organism>
<name>J3NBN1_ORYBR</name>
<dbReference type="HOGENOM" id="CLU_2137334_0_0_1"/>
<protein>
    <submittedName>
        <fullName evidence="2">Uncharacterized protein</fullName>
    </submittedName>
</protein>
<dbReference type="AlphaFoldDB" id="J3NBN1"/>
<feature type="region of interest" description="Disordered" evidence="1">
    <location>
        <begin position="1"/>
        <end position="24"/>
    </location>
</feature>
<feature type="compositionally biased region" description="Low complexity" evidence="1">
    <location>
        <begin position="96"/>
        <end position="113"/>
    </location>
</feature>
<reference evidence="2" key="1">
    <citation type="journal article" date="2013" name="Nat. Commun.">
        <title>Whole-genome sequencing of Oryza brachyantha reveals mechanisms underlying Oryza genome evolution.</title>
        <authorList>
            <person name="Chen J."/>
            <person name="Huang Q."/>
            <person name="Gao D."/>
            <person name="Wang J."/>
            <person name="Lang Y."/>
            <person name="Liu T."/>
            <person name="Li B."/>
            <person name="Bai Z."/>
            <person name="Luis Goicoechea J."/>
            <person name="Liang C."/>
            <person name="Chen C."/>
            <person name="Zhang W."/>
            <person name="Sun S."/>
            <person name="Liao Y."/>
            <person name="Zhang X."/>
            <person name="Yang L."/>
            <person name="Song C."/>
            <person name="Wang M."/>
            <person name="Shi J."/>
            <person name="Liu G."/>
            <person name="Liu J."/>
            <person name="Zhou H."/>
            <person name="Zhou W."/>
            <person name="Yu Q."/>
            <person name="An N."/>
            <person name="Chen Y."/>
            <person name="Cai Q."/>
            <person name="Wang B."/>
            <person name="Liu B."/>
            <person name="Min J."/>
            <person name="Huang Y."/>
            <person name="Wu H."/>
            <person name="Li Z."/>
            <person name="Zhang Y."/>
            <person name="Yin Y."/>
            <person name="Song W."/>
            <person name="Jiang J."/>
            <person name="Jackson S.A."/>
            <person name="Wing R.A."/>
            <person name="Wang J."/>
            <person name="Chen M."/>
        </authorList>
    </citation>
    <scope>NUCLEOTIDE SEQUENCE [LARGE SCALE GENOMIC DNA]</scope>
    <source>
        <strain evidence="2">cv. IRGC 101232</strain>
    </source>
</reference>
<sequence>MVGPAMSGPSAGGDSKAPTQDPRCRLHGSALLRTTQLPPLMTEVDELGWCQIFSEPCSSDAHLLADLQHLHESTPVQWFPETTTVPLPPPTSPCYSDDTASPTSSSLPPSADE</sequence>
<reference evidence="2" key="2">
    <citation type="submission" date="2013-04" db="UniProtKB">
        <authorList>
            <consortium name="EnsemblPlants"/>
        </authorList>
    </citation>
    <scope>IDENTIFICATION</scope>
</reference>